<evidence type="ECO:0000259" key="6">
    <source>
        <dbReference type="Pfam" id="PF03632"/>
    </source>
</evidence>
<dbReference type="InterPro" id="IPR037018">
    <property type="entry name" value="GH65_N"/>
</dbReference>
<evidence type="ECO:0000256" key="1">
    <source>
        <dbReference type="ARBA" id="ARBA00006768"/>
    </source>
</evidence>
<dbReference type="Gene3D" id="2.70.98.40">
    <property type="entry name" value="Glycoside hydrolase, family 65, N-terminal domain"/>
    <property type="match status" value="1"/>
</dbReference>
<dbReference type="GO" id="GO:0005975">
    <property type="term" value="P:carbohydrate metabolic process"/>
    <property type="evidence" value="ECO:0007669"/>
    <property type="project" value="InterPro"/>
</dbReference>
<dbReference type="Pfam" id="PF03632">
    <property type="entry name" value="Glyco_hydro_65m"/>
    <property type="match status" value="1"/>
</dbReference>
<evidence type="ECO:0000313" key="9">
    <source>
        <dbReference type="EMBL" id="BCJ98281.1"/>
    </source>
</evidence>
<dbReference type="SUPFAM" id="SSF74650">
    <property type="entry name" value="Galactose mutarotase-like"/>
    <property type="match status" value="1"/>
</dbReference>
<dbReference type="Pfam" id="PF03633">
    <property type="entry name" value="Glyco_hydro_65C"/>
    <property type="match status" value="1"/>
</dbReference>
<feature type="domain" description="Glycoside hydrolase family 65 central catalytic" evidence="6">
    <location>
        <begin position="297"/>
        <end position="646"/>
    </location>
</feature>
<dbReference type="KEGG" id="acht:bsdcttw_13220"/>
<dbReference type="AlphaFoldDB" id="A0A7I8DLX7"/>
<proteinExistence type="inferred from homology"/>
<feature type="active site" description="Proton donor" evidence="4">
    <location>
        <position position="459"/>
    </location>
</feature>
<dbReference type="Proteomes" id="UP000515703">
    <property type="component" value="Chromosome"/>
</dbReference>
<dbReference type="SUPFAM" id="SSF48208">
    <property type="entry name" value="Six-hairpin glycosidases"/>
    <property type="match status" value="1"/>
</dbReference>
<dbReference type="PANTHER" id="PTHR11051:SF8">
    <property type="entry name" value="PROTEIN-GLUCOSYLGALACTOSYLHYDROXYLYSINE GLUCOSIDASE"/>
    <property type="match status" value="1"/>
</dbReference>
<dbReference type="InterPro" id="IPR012341">
    <property type="entry name" value="6hp_glycosidase-like_sf"/>
</dbReference>
<keyword evidence="3" id="KW-0808">Transferase</keyword>
<dbReference type="PIRSF" id="PIRSF036289">
    <property type="entry name" value="Glycosyl_hydrolase_malt_phosph"/>
    <property type="match status" value="1"/>
</dbReference>
<evidence type="ECO:0000256" key="3">
    <source>
        <dbReference type="ARBA" id="ARBA00022679"/>
    </source>
</evidence>
<dbReference type="Gene3D" id="2.60.420.10">
    <property type="entry name" value="Maltose phosphorylase, domain 3"/>
    <property type="match status" value="1"/>
</dbReference>
<name>A0A7I8DLX7_9FIRM</name>
<reference evidence="9 10" key="1">
    <citation type="submission" date="2020-08" db="EMBL/GenBank/DDBJ databases">
        <title>Draft genome sequencing of an Anaerocolumna strain isolated from anoxic soil subjected to BSD treatment.</title>
        <authorList>
            <person name="Uek A."/>
            <person name="Tonouchi A."/>
        </authorList>
    </citation>
    <scope>NUCLEOTIDE SEQUENCE [LARGE SCALE GENOMIC DNA]</scope>
    <source>
        <strain evidence="9 10">CTTW</strain>
    </source>
</reference>
<dbReference type="InterPro" id="IPR005196">
    <property type="entry name" value="Glyco_hydro_65_N"/>
</dbReference>
<gene>
    <name evidence="9" type="ORF">bsdcttw_13220</name>
</gene>
<reference evidence="9 10" key="2">
    <citation type="submission" date="2020-08" db="EMBL/GenBank/DDBJ databases">
        <authorList>
            <person name="Ueki A."/>
            <person name="Tonouchi A."/>
        </authorList>
    </citation>
    <scope>NUCLEOTIDE SEQUENCE [LARGE SCALE GENOMIC DNA]</scope>
    <source>
        <strain evidence="9 10">CTTW</strain>
    </source>
</reference>
<dbReference type="Pfam" id="PF03636">
    <property type="entry name" value="Glyco_hydro_65N"/>
    <property type="match status" value="1"/>
</dbReference>
<evidence type="ECO:0000259" key="8">
    <source>
        <dbReference type="Pfam" id="PF03636"/>
    </source>
</evidence>
<evidence type="ECO:0000256" key="4">
    <source>
        <dbReference type="PIRSR" id="PIRSR036289-50"/>
    </source>
</evidence>
<feature type="domain" description="Glycoside hydrolase family 65 N-terminal" evidence="8">
    <location>
        <begin position="9"/>
        <end position="245"/>
    </location>
</feature>
<accession>A0A7I8DLX7</accession>
<dbReference type="InterPro" id="IPR008928">
    <property type="entry name" value="6-hairpin_glycosidase_sf"/>
</dbReference>
<protein>
    <submittedName>
        <fullName evidence="9">Maltose phosphorylase</fullName>
    </submittedName>
</protein>
<dbReference type="RefSeq" id="WP_185258621.1">
    <property type="nucleotide sequence ID" value="NZ_AP023368.1"/>
</dbReference>
<dbReference type="InterPro" id="IPR005194">
    <property type="entry name" value="Glyco_hydro_65_C"/>
</dbReference>
<dbReference type="GO" id="GO:0004553">
    <property type="term" value="F:hydrolase activity, hydrolyzing O-glycosyl compounds"/>
    <property type="evidence" value="ECO:0007669"/>
    <property type="project" value="TreeGrafter"/>
</dbReference>
<dbReference type="EMBL" id="AP023368">
    <property type="protein sequence ID" value="BCJ98281.1"/>
    <property type="molecule type" value="Genomic_DNA"/>
</dbReference>
<keyword evidence="2" id="KW-0328">Glycosyltransferase</keyword>
<feature type="domain" description="Glycoside hydrolase family 65 C-terminal" evidence="7">
    <location>
        <begin position="661"/>
        <end position="698"/>
    </location>
</feature>
<evidence type="ECO:0000313" key="10">
    <source>
        <dbReference type="Proteomes" id="UP000515703"/>
    </source>
</evidence>
<dbReference type="GO" id="GO:0030246">
    <property type="term" value="F:carbohydrate binding"/>
    <property type="evidence" value="ECO:0007669"/>
    <property type="project" value="InterPro"/>
</dbReference>
<comment type="similarity">
    <text evidence="1">Belongs to the glycosyl hydrolase 65 family.</text>
</comment>
<dbReference type="InterPro" id="IPR017045">
    <property type="entry name" value="Malt_Pase/Glycosyl_Hdrlase"/>
</dbReference>
<keyword evidence="10" id="KW-1185">Reference proteome</keyword>
<evidence type="ECO:0000259" key="7">
    <source>
        <dbReference type="Pfam" id="PF03633"/>
    </source>
</evidence>
<feature type="binding site" evidence="5">
    <location>
        <begin position="558"/>
        <end position="559"/>
    </location>
    <ligand>
        <name>substrate</name>
    </ligand>
</feature>
<evidence type="ECO:0000256" key="5">
    <source>
        <dbReference type="PIRSR" id="PIRSR036289-51"/>
    </source>
</evidence>
<dbReference type="PANTHER" id="PTHR11051">
    <property type="entry name" value="GLYCOSYL HYDROLASE-RELATED"/>
    <property type="match status" value="1"/>
</dbReference>
<feature type="binding site" evidence="5">
    <location>
        <begin position="332"/>
        <end position="333"/>
    </location>
    <ligand>
        <name>substrate</name>
    </ligand>
</feature>
<organism evidence="9 10">
    <name type="scientific">Anaerocolumna chitinilytica</name>
    <dbReference type="NCBI Taxonomy" id="1727145"/>
    <lineage>
        <taxon>Bacteria</taxon>
        <taxon>Bacillati</taxon>
        <taxon>Bacillota</taxon>
        <taxon>Clostridia</taxon>
        <taxon>Lachnospirales</taxon>
        <taxon>Lachnospiraceae</taxon>
        <taxon>Anaerocolumna</taxon>
    </lineage>
</organism>
<dbReference type="InterPro" id="IPR005195">
    <property type="entry name" value="Glyco_hydro_65_M"/>
</dbReference>
<dbReference type="GO" id="GO:0016757">
    <property type="term" value="F:glycosyltransferase activity"/>
    <property type="evidence" value="ECO:0007669"/>
    <property type="project" value="UniProtKB-KW"/>
</dbReference>
<sequence>MNTNWCLYENSYNGDMVKYYEGLMTQGNGYLHVRGSYEEGISGALQDEEYDRKPANVTLEKHKKQKSKWGTYIPGIVGPHPYLKTETINLPYLFDLRVNVDGEVLDMENCQIEKYERYLDLRDGVITRSFIWKTKKGNELALTFKRFISMADKHIAVQMLTIKAESGNANLNVTGDINTGVRTNGFNHFIKVIKEKQEGITRVITETNGGNIVTMCSYLDQEGEQVIQEGEQLTITKVIHVSTDRDGEIPELKVADVDIRTFNVDKALKRHRLKWAEKWEAADVKIIGDNRAQLAIRMSIYHLMRADNEDDPRVAICAKGHAGEGYCGRYFWDTEMNMLPFFIHSNPKAARNLVKFRYLTLPGAKENAKAYGYEGARYAWESSVTGTEECACWQYADHEIHVTADIIYAMEHYVKATGDVAFIEECGLEIMKETAKYWAGRVDEINGQYELLGVMGPDEYLPMTMNNAFTNRMVKFSLEKTLKYCREFDQAEKDKLAEWEAIKECLRLPYKETDELIMQSDDFSSYADLDFDAIWTDRSRCFGEFISQEKNYRSKALKQADVLEMMMLFPKEFTKQQLEANYDYYEPITTHDSSLSAAVHGILAAHMGRITEAESFLNKVIDIDMSPEKRGAEEGIHIANCGGLWQLIVYGFAGLNSAMWEEDVVLEPHLPKEWEQLEFPLMWHGEKKRVVVTHEGYKIY</sequence>
<evidence type="ECO:0000256" key="2">
    <source>
        <dbReference type="ARBA" id="ARBA00022676"/>
    </source>
</evidence>
<dbReference type="Gene3D" id="1.50.10.10">
    <property type="match status" value="1"/>
</dbReference>
<dbReference type="InterPro" id="IPR011013">
    <property type="entry name" value="Gal_mutarotase_sf_dom"/>
</dbReference>